<dbReference type="InterPro" id="IPR036162">
    <property type="entry name" value="Resolvase-like_N_sf"/>
</dbReference>
<keyword evidence="3" id="KW-1185">Reference proteome</keyword>
<dbReference type="Pfam" id="PF07508">
    <property type="entry name" value="Recombinase"/>
    <property type="match status" value="1"/>
</dbReference>
<evidence type="ECO:0000313" key="2">
    <source>
        <dbReference type="EMBL" id="PSU44838.1"/>
    </source>
</evidence>
<organism evidence="2 3">
    <name type="scientific">Photobacterium frigidiphilum</name>
    <dbReference type="NCBI Taxonomy" id="264736"/>
    <lineage>
        <taxon>Bacteria</taxon>
        <taxon>Pseudomonadati</taxon>
        <taxon>Pseudomonadota</taxon>
        <taxon>Gammaproteobacteria</taxon>
        <taxon>Vibrionales</taxon>
        <taxon>Vibrionaceae</taxon>
        <taxon>Photobacterium</taxon>
    </lineage>
</organism>
<dbReference type="AlphaFoldDB" id="A0A2T3J7U6"/>
<feature type="domain" description="Recombinase" evidence="1">
    <location>
        <begin position="190"/>
        <end position="285"/>
    </location>
</feature>
<reference evidence="2 3" key="1">
    <citation type="submission" date="2018-01" db="EMBL/GenBank/DDBJ databases">
        <title>Whole genome sequencing of Histamine producing bacteria.</title>
        <authorList>
            <person name="Butler K."/>
        </authorList>
    </citation>
    <scope>NUCLEOTIDE SEQUENCE [LARGE SCALE GENOMIC DNA]</scope>
    <source>
        <strain evidence="2 3">JCM 12947</strain>
    </source>
</reference>
<dbReference type="EMBL" id="PYMJ01000041">
    <property type="protein sequence ID" value="PSU44838.1"/>
    <property type="molecule type" value="Genomic_DNA"/>
</dbReference>
<proteinExistence type="predicted"/>
<dbReference type="GO" id="GO:0000150">
    <property type="term" value="F:DNA strand exchange activity"/>
    <property type="evidence" value="ECO:0007669"/>
    <property type="project" value="InterPro"/>
</dbReference>
<sequence length="500" mass="58248">MMVKCMKFIVYGRILLKHPIAIFGENIQQEPVDAIISDNEGCIVAEYFDDSLSTYNRKHIQESTVLRRIYDDVQADMYERGTVLLMYSLDLFSRQDSDYMLHYYTNLRKKGVVIWMYIGGLRKLDSKCAMVEAFGEFKRAHSESLIKQQRVKDVWAIKYDRMRQGEAVKLSSKPFWIDFKESPNRYEANHHAKTVQRIFDMYITGYAVSQIAAVLNNENIPCYSKSKSRQQADIWSRKQVQYTLKNGAVYGCFIGKRNNIIINDVYPEIVLRKCFDVAQAIIKTRKGKQSSQNANLFNDLLKCGYCGGGLARNYTDNRCSKHEIRRYYNYGCSSDERCQISSKISAKVFDSVVLRFLQDLDWSFMEDRRPTSEAIIANKRNEITAHSKRFNALTMGLITTALDEIQRLDLKTISEVRDRYTLSADQLLTTDNDTRLKVNKTLSVLIDKIEVFTSGVIKEGIDYKQLRKEKILRCAKIYFNKWEDEKQSFRIVYIDDRTTT</sequence>
<evidence type="ECO:0000313" key="3">
    <source>
        <dbReference type="Proteomes" id="UP000240987"/>
    </source>
</evidence>
<dbReference type="OrthoDB" id="9791494at2"/>
<accession>A0A2T3J7U6</accession>
<dbReference type="Gene3D" id="3.40.50.1390">
    <property type="entry name" value="Resolvase, N-terminal catalytic domain"/>
    <property type="match status" value="1"/>
</dbReference>
<comment type="caution">
    <text evidence="2">The sequence shown here is derived from an EMBL/GenBank/DDBJ whole genome shotgun (WGS) entry which is preliminary data.</text>
</comment>
<protein>
    <recommendedName>
        <fullName evidence="1">Recombinase domain-containing protein</fullName>
    </recommendedName>
</protein>
<name>A0A2T3J7U6_9GAMM</name>
<evidence type="ECO:0000259" key="1">
    <source>
        <dbReference type="Pfam" id="PF07508"/>
    </source>
</evidence>
<dbReference type="InterPro" id="IPR038109">
    <property type="entry name" value="DNA_bind_recomb_sf"/>
</dbReference>
<dbReference type="Proteomes" id="UP000240987">
    <property type="component" value="Unassembled WGS sequence"/>
</dbReference>
<dbReference type="Gene3D" id="3.90.1750.20">
    <property type="entry name" value="Putative Large Serine Recombinase, Chain B, Domain 2"/>
    <property type="match status" value="1"/>
</dbReference>
<gene>
    <name evidence="2" type="ORF">C9J12_25420</name>
</gene>
<dbReference type="InterPro" id="IPR011109">
    <property type="entry name" value="DNA_bind_recombinase_dom"/>
</dbReference>
<dbReference type="PANTHER" id="PTHR30461">
    <property type="entry name" value="DNA-INVERTASE FROM LAMBDOID PROPHAGE"/>
    <property type="match status" value="1"/>
</dbReference>
<dbReference type="InterPro" id="IPR050639">
    <property type="entry name" value="SSR_resolvase"/>
</dbReference>
<dbReference type="GO" id="GO:0003677">
    <property type="term" value="F:DNA binding"/>
    <property type="evidence" value="ECO:0007669"/>
    <property type="project" value="InterPro"/>
</dbReference>
<dbReference type="PANTHER" id="PTHR30461:SF23">
    <property type="entry name" value="DNA RECOMBINASE-RELATED"/>
    <property type="match status" value="1"/>
</dbReference>